<dbReference type="SUPFAM" id="SSF48498">
    <property type="entry name" value="Tetracyclin repressor-like, C-terminal domain"/>
    <property type="match status" value="1"/>
</dbReference>
<dbReference type="GO" id="GO:0000976">
    <property type="term" value="F:transcription cis-regulatory region binding"/>
    <property type="evidence" value="ECO:0007669"/>
    <property type="project" value="TreeGrafter"/>
</dbReference>
<proteinExistence type="predicted"/>
<dbReference type="InterPro" id="IPR009057">
    <property type="entry name" value="Homeodomain-like_sf"/>
</dbReference>
<dbReference type="OrthoDB" id="9814200at2"/>
<reference evidence="4 5" key="1">
    <citation type="submission" date="2019-04" db="EMBL/GenBank/DDBJ databases">
        <title>Cohnella sp. nov. isolated from preserved vegetables.</title>
        <authorList>
            <person name="Lin S.-Y."/>
            <person name="Hung M.-H."/>
            <person name="Young C.-C."/>
        </authorList>
    </citation>
    <scope>NUCLEOTIDE SEQUENCE [LARGE SCALE GENOMIC DNA]</scope>
    <source>
        <strain evidence="4 5">CC-MHH1044</strain>
    </source>
</reference>
<dbReference type="PANTHER" id="PTHR30055">
    <property type="entry name" value="HTH-TYPE TRANSCRIPTIONAL REGULATOR RUTR"/>
    <property type="match status" value="1"/>
</dbReference>
<dbReference type="RefSeq" id="WP_136371420.1">
    <property type="nucleotide sequence ID" value="NZ_SSOB01000025.1"/>
</dbReference>
<feature type="DNA-binding region" description="H-T-H motif" evidence="2">
    <location>
        <begin position="34"/>
        <end position="53"/>
    </location>
</feature>
<dbReference type="GO" id="GO:0003700">
    <property type="term" value="F:DNA-binding transcription factor activity"/>
    <property type="evidence" value="ECO:0007669"/>
    <property type="project" value="TreeGrafter"/>
</dbReference>
<dbReference type="EMBL" id="SSOB01000025">
    <property type="protein sequence ID" value="THF76388.1"/>
    <property type="molecule type" value="Genomic_DNA"/>
</dbReference>
<sequence>MPRIKRSEQAAATREKLLETAKSLFAEKGYHGTPVRAINRSIGMGDGILYHYFPGGKREMLSVLIRESFERRREALGHAHRAVERMELRDALLLFIRRLYDLLLADLAVAKILIREHEVLELEETLLLSEWFEEQFANFSAFLDKRRAGGELRADLDVTLAARQFLTMGMQAGVSKVTGIPMLDVPEPDRYFERTVDFTLNLWRNP</sequence>
<evidence type="ECO:0000256" key="1">
    <source>
        <dbReference type="ARBA" id="ARBA00023125"/>
    </source>
</evidence>
<dbReference type="PROSITE" id="PS50977">
    <property type="entry name" value="HTH_TETR_2"/>
    <property type="match status" value="1"/>
</dbReference>
<dbReference type="Proteomes" id="UP000310636">
    <property type="component" value="Unassembled WGS sequence"/>
</dbReference>
<evidence type="ECO:0000256" key="2">
    <source>
        <dbReference type="PROSITE-ProRule" id="PRU00335"/>
    </source>
</evidence>
<organism evidence="4 5">
    <name type="scientific">Cohnella fermenti</name>
    <dbReference type="NCBI Taxonomy" id="2565925"/>
    <lineage>
        <taxon>Bacteria</taxon>
        <taxon>Bacillati</taxon>
        <taxon>Bacillota</taxon>
        <taxon>Bacilli</taxon>
        <taxon>Bacillales</taxon>
        <taxon>Paenibacillaceae</taxon>
        <taxon>Cohnella</taxon>
    </lineage>
</organism>
<protein>
    <submittedName>
        <fullName evidence="4">TetR/AcrR family transcriptional regulator</fullName>
    </submittedName>
</protein>
<dbReference type="AlphaFoldDB" id="A0A4V3WEI0"/>
<dbReference type="InterPro" id="IPR001647">
    <property type="entry name" value="HTH_TetR"/>
</dbReference>
<dbReference type="PANTHER" id="PTHR30055:SF226">
    <property type="entry name" value="HTH-TYPE TRANSCRIPTIONAL REGULATOR PKSA"/>
    <property type="match status" value="1"/>
</dbReference>
<dbReference type="Gene3D" id="1.10.357.10">
    <property type="entry name" value="Tetracycline Repressor, domain 2"/>
    <property type="match status" value="1"/>
</dbReference>
<gene>
    <name evidence="4" type="ORF">E6C55_19140</name>
</gene>
<name>A0A4V3WEI0_9BACL</name>
<evidence type="ECO:0000313" key="4">
    <source>
        <dbReference type="EMBL" id="THF76388.1"/>
    </source>
</evidence>
<dbReference type="InterPro" id="IPR050109">
    <property type="entry name" value="HTH-type_TetR-like_transc_reg"/>
</dbReference>
<keyword evidence="1 2" id="KW-0238">DNA-binding</keyword>
<comment type="caution">
    <text evidence="4">The sequence shown here is derived from an EMBL/GenBank/DDBJ whole genome shotgun (WGS) entry which is preliminary data.</text>
</comment>
<dbReference type="InterPro" id="IPR036271">
    <property type="entry name" value="Tet_transcr_reg_TetR-rel_C_sf"/>
</dbReference>
<dbReference type="Pfam" id="PF00440">
    <property type="entry name" value="TetR_N"/>
    <property type="match status" value="1"/>
</dbReference>
<dbReference type="SUPFAM" id="SSF46689">
    <property type="entry name" value="Homeodomain-like"/>
    <property type="match status" value="1"/>
</dbReference>
<accession>A0A4V3WEI0</accession>
<evidence type="ECO:0000259" key="3">
    <source>
        <dbReference type="PROSITE" id="PS50977"/>
    </source>
</evidence>
<keyword evidence="5" id="KW-1185">Reference proteome</keyword>
<feature type="domain" description="HTH tetR-type" evidence="3">
    <location>
        <begin position="11"/>
        <end position="71"/>
    </location>
</feature>
<evidence type="ECO:0000313" key="5">
    <source>
        <dbReference type="Proteomes" id="UP000310636"/>
    </source>
</evidence>